<organism evidence="2 3">
    <name type="scientific">Komarekiella delphini-convector SJRDD-AB1</name>
    <dbReference type="NCBI Taxonomy" id="2593771"/>
    <lineage>
        <taxon>Bacteria</taxon>
        <taxon>Bacillati</taxon>
        <taxon>Cyanobacteriota</taxon>
        <taxon>Cyanophyceae</taxon>
        <taxon>Nostocales</taxon>
        <taxon>Nostocaceae</taxon>
        <taxon>Komarekiella</taxon>
        <taxon>Komarekiella delphini-convector</taxon>
    </lineage>
</organism>
<dbReference type="Proteomes" id="UP001165986">
    <property type="component" value="Unassembled WGS sequence"/>
</dbReference>
<name>A0AA40VTV3_9NOST</name>
<dbReference type="EMBL" id="VJXY01000033">
    <property type="protein sequence ID" value="MBD6618916.1"/>
    <property type="molecule type" value="Genomic_DNA"/>
</dbReference>
<accession>A0AA40VTV3</accession>
<dbReference type="SUPFAM" id="SSF54593">
    <property type="entry name" value="Glyoxalase/Bleomycin resistance protein/Dihydroxybiphenyl dioxygenase"/>
    <property type="match status" value="1"/>
</dbReference>
<dbReference type="InterPro" id="IPR050383">
    <property type="entry name" value="GlyoxalaseI/FosfomycinResist"/>
</dbReference>
<reference evidence="2" key="1">
    <citation type="submission" date="2019-07" db="EMBL/GenBank/DDBJ databases">
        <title>Toxilogical consequences of a new and cryptic species of cyanobacteria (Komarekiella delphini-convector) recovered from the epidermis of a bottlenose dolphin and 1500 ft. in the air.</title>
        <authorList>
            <person name="Brown A.O."/>
            <person name="Dvorak P."/>
            <person name="Villanueva C.D."/>
            <person name="Foss A.J."/>
            <person name="Garvey A.D."/>
            <person name="Gibson Q.A."/>
            <person name="Johansen J.R."/>
            <person name="Casamatta D.A."/>
        </authorList>
    </citation>
    <scope>NUCLEOTIDE SEQUENCE</scope>
    <source>
        <strain evidence="2">SJRDD-AB1</strain>
    </source>
</reference>
<dbReference type="InterPro" id="IPR004360">
    <property type="entry name" value="Glyas_Fos-R_dOase_dom"/>
</dbReference>
<protein>
    <submittedName>
        <fullName evidence="2">VOC family protein</fullName>
    </submittedName>
</protein>
<dbReference type="PANTHER" id="PTHR21366">
    <property type="entry name" value="GLYOXALASE FAMILY PROTEIN"/>
    <property type="match status" value="1"/>
</dbReference>
<evidence type="ECO:0000313" key="3">
    <source>
        <dbReference type="Proteomes" id="UP001165986"/>
    </source>
</evidence>
<feature type="domain" description="VOC" evidence="1">
    <location>
        <begin position="8"/>
        <end position="159"/>
    </location>
</feature>
<dbReference type="PANTHER" id="PTHR21366:SF31">
    <property type="entry name" value="METALLOTHIOL TRANSFERASE FOSB"/>
    <property type="match status" value="1"/>
</dbReference>
<comment type="caution">
    <text evidence="2">The sequence shown here is derived from an EMBL/GenBank/DDBJ whole genome shotgun (WGS) entry which is preliminary data.</text>
</comment>
<dbReference type="RefSeq" id="WP_191760118.1">
    <property type="nucleotide sequence ID" value="NZ_VJXY01000033.1"/>
</dbReference>
<proteinExistence type="predicted"/>
<evidence type="ECO:0000259" key="1">
    <source>
        <dbReference type="PROSITE" id="PS51819"/>
    </source>
</evidence>
<keyword evidence="3" id="KW-1185">Reference proteome</keyword>
<dbReference type="InterPro" id="IPR037523">
    <property type="entry name" value="VOC_core"/>
</dbReference>
<dbReference type="Gene3D" id="3.10.180.10">
    <property type="entry name" value="2,3-Dihydroxybiphenyl 1,2-Dioxygenase, domain 1"/>
    <property type="match status" value="1"/>
</dbReference>
<sequence>MTDFQIKGINHIALVCKDMARTVDFYTNTLGLKLIKTIALPDGGQHFFFDIGNGDALAFFWFPSAPQAAPGIASVGLDAFQTGNVTTAHGSLNHLAFNVPLEKIEEYREKLIAKGVQTTPVLHHADVPSGYTPELDENTFISSIYFFDPDGILLEFAANVRSLGDPVRDLQHQSATVK</sequence>
<gene>
    <name evidence="2" type="ORF">FNW02_24585</name>
</gene>
<dbReference type="InterPro" id="IPR029068">
    <property type="entry name" value="Glyas_Bleomycin-R_OHBP_Dase"/>
</dbReference>
<evidence type="ECO:0000313" key="2">
    <source>
        <dbReference type="EMBL" id="MBD6618916.1"/>
    </source>
</evidence>
<dbReference type="AlphaFoldDB" id="A0AA40VTV3"/>
<dbReference type="PROSITE" id="PS51819">
    <property type="entry name" value="VOC"/>
    <property type="match status" value="1"/>
</dbReference>
<dbReference type="Pfam" id="PF00903">
    <property type="entry name" value="Glyoxalase"/>
    <property type="match status" value="1"/>
</dbReference>